<organism evidence="2 3">
    <name type="scientific">Neptunomonas antarctica</name>
    <dbReference type="NCBI Taxonomy" id="619304"/>
    <lineage>
        <taxon>Bacteria</taxon>
        <taxon>Pseudomonadati</taxon>
        <taxon>Pseudomonadota</taxon>
        <taxon>Gammaproteobacteria</taxon>
        <taxon>Oceanospirillales</taxon>
        <taxon>Oceanospirillaceae</taxon>
        <taxon>Neptunomonas</taxon>
    </lineage>
</organism>
<keyword evidence="1" id="KW-1133">Transmembrane helix</keyword>
<evidence type="ECO:0000256" key="1">
    <source>
        <dbReference type="SAM" id="Phobius"/>
    </source>
</evidence>
<dbReference type="RefSeq" id="WP_054341293.1">
    <property type="nucleotide sequence ID" value="NZ_FTOE01000004.1"/>
</dbReference>
<evidence type="ECO:0000313" key="2">
    <source>
        <dbReference type="EMBL" id="SIS76279.1"/>
    </source>
</evidence>
<evidence type="ECO:0000313" key="3">
    <source>
        <dbReference type="Proteomes" id="UP000185999"/>
    </source>
</evidence>
<keyword evidence="3" id="KW-1185">Reference proteome</keyword>
<evidence type="ECO:0008006" key="4">
    <source>
        <dbReference type="Google" id="ProtNLM"/>
    </source>
</evidence>
<feature type="transmembrane region" description="Helical" evidence="1">
    <location>
        <begin position="7"/>
        <end position="24"/>
    </location>
</feature>
<dbReference type="OrthoDB" id="6089563at2"/>
<protein>
    <recommendedName>
        <fullName evidence="4">Solute:sodium symporter small subunit</fullName>
    </recommendedName>
</protein>
<gene>
    <name evidence="2" type="ORF">SAMN05421760_104261</name>
</gene>
<accession>A0A1N7LR88</accession>
<proteinExistence type="predicted"/>
<keyword evidence="1" id="KW-0472">Membrane</keyword>
<reference evidence="3" key="1">
    <citation type="submission" date="2017-01" db="EMBL/GenBank/DDBJ databases">
        <authorList>
            <person name="Varghese N."/>
            <person name="Submissions S."/>
        </authorList>
    </citation>
    <scope>NUCLEOTIDE SEQUENCE [LARGE SCALE GENOMIC DNA]</scope>
    <source>
        <strain evidence="3">DSM 22306</strain>
    </source>
</reference>
<sequence length="101" mass="11818">MNTNTLHHLATGLAFGFLIGWYFLFKTLGFIEWTTAQMPEGYEGSGLMLAIGTVMAPAFYIWSRFNRFVEKKLNIKGIYYEDSYYQKDLRPDNTNKKKDRD</sequence>
<feature type="transmembrane region" description="Helical" evidence="1">
    <location>
        <begin position="44"/>
        <end position="62"/>
    </location>
</feature>
<dbReference type="EMBL" id="FTOE01000004">
    <property type="protein sequence ID" value="SIS76279.1"/>
    <property type="molecule type" value="Genomic_DNA"/>
</dbReference>
<keyword evidence="1" id="KW-0812">Transmembrane</keyword>
<dbReference type="AlphaFoldDB" id="A0A1N7LR88"/>
<dbReference type="Proteomes" id="UP000185999">
    <property type="component" value="Unassembled WGS sequence"/>
</dbReference>
<name>A0A1N7LR88_9GAMM</name>
<dbReference type="STRING" id="619304.SAMN05421760_104261"/>